<dbReference type="InterPro" id="IPR011644">
    <property type="entry name" value="Heme_NO-bd"/>
</dbReference>
<dbReference type="SUPFAM" id="SSF111126">
    <property type="entry name" value="Ligand-binding domain in the NO signalling and Golgi transport"/>
    <property type="match status" value="1"/>
</dbReference>
<dbReference type="SMART" id="SM00989">
    <property type="entry name" value="V4R"/>
    <property type="match status" value="1"/>
</dbReference>
<dbReference type="OrthoDB" id="146724at2"/>
<dbReference type="Pfam" id="PF07700">
    <property type="entry name" value="HNOB"/>
    <property type="match status" value="1"/>
</dbReference>
<proteinExistence type="predicted"/>
<sequence>MQGLIMVTWEKFLMARFGHSFLSTYREALGEINVTSLLTSHVYDDELLRLGVSVANQLTGLPTSTLLREYGRYFITNGLTSHLCAYLLGRVHNARELLLIMREAHSQMRRTPDKLTPPIFSYETISHNPNEFMLIYESPRKMCAVLHGAIEGAAERFGEKVRVTELTCMKLGADACRFEVLLTANPQSSRGPIESPEQQQRRRQQQQLADTILSLLPDKNGITLQELQQLLQMSSTAFGHTRLSVLLEALQHLQFAGLVASTANQQAEDLTHRHYWRVPTSDKWS</sequence>
<dbReference type="Gene3D" id="3.90.1520.10">
    <property type="entry name" value="H-NOX domain"/>
    <property type="match status" value="1"/>
</dbReference>
<evidence type="ECO:0000259" key="2">
    <source>
        <dbReference type="SMART" id="SM00989"/>
    </source>
</evidence>
<dbReference type="Proteomes" id="UP000290365">
    <property type="component" value="Chromosome"/>
</dbReference>
<keyword evidence="4" id="KW-1185">Reference proteome</keyword>
<evidence type="ECO:0000313" key="4">
    <source>
        <dbReference type="Proteomes" id="UP000290365"/>
    </source>
</evidence>
<dbReference type="InterPro" id="IPR024096">
    <property type="entry name" value="NO_sig/Golgi_transp_ligand-bd"/>
</dbReference>
<name>A0A4P6K397_KTERU</name>
<reference evidence="3 4" key="1">
    <citation type="submission" date="2019-01" db="EMBL/GenBank/DDBJ databases">
        <title>Ktedonosporobacter rubrisoli SCAWS-G2.</title>
        <authorList>
            <person name="Huang Y."/>
            <person name="Yan B."/>
        </authorList>
    </citation>
    <scope>NUCLEOTIDE SEQUENCE [LARGE SCALE GENOMIC DNA]</scope>
    <source>
        <strain evidence="3 4">SCAWS-G2</strain>
    </source>
</reference>
<organism evidence="3 4">
    <name type="scientific">Ktedonosporobacter rubrisoli</name>
    <dbReference type="NCBI Taxonomy" id="2509675"/>
    <lineage>
        <taxon>Bacteria</taxon>
        <taxon>Bacillati</taxon>
        <taxon>Chloroflexota</taxon>
        <taxon>Ktedonobacteria</taxon>
        <taxon>Ktedonobacterales</taxon>
        <taxon>Ktedonosporobacteraceae</taxon>
        <taxon>Ktedonosporobacter</taxon>
    </lineage>
</organism>
<dbReference type="InterPro" id="IPR004096">
    <property type="entry name" value="V4R"/>
</dbReference>
<dbReference type="AlphaFoldDB" id="A0A4P6K397"/>
<evidence type="ECO:0000256" key="1">
    <source>
        <dbReference type="SAM" id="MobiDB-lite"/>
    </source>
</evidence>
<accession>A0A4P6K397</accession>
<protein>
    <recommendedName>
        <fullName evidence="2">4-vinyl reductase 4VR domain-containing protein</fullName>
    </recommendedName>
</protein>
<feature type="domain" description="4-vinyl reductase 4VR" evidence="2">
    <location>
        <begin position="121"/>
        <end position="182"/>
    </location>
</feature>
<dbReference type="EMBL" id="CP035758">
    <property type="protein sequence ID" value="QBD82649.1"/>
    <property type="molecule type" value="Genomic_DNA"/>
</dbReference>
<gene>
    <name evidence="3" type="ORF">EPA93_44465</name>
</gene>
<evidence type="ECO:0000313" key="3">
    <source>
        <dbReference type="EMBL" id="QBD82649.1"/>
    </source>
</evidence>
<dbReference type="InterPro" id="IPR038158">
    <property type="entry name" value="H-NOX_domain_sf"/>
</dbReference>
<dbReference type="GO" id="GO:0020037">
    <property type="term" value="F:heme binding"/>
    <property type="evidence" value="ECO:0007669"/>
    <property type="project" value="InterPro"/>
</dbReference>
<feature type="region of interest" description="Disordered" evidence="1">
    <location>
        <begin position="187"/>
        <end position="206"/>
    </location>
</feature>
<dbReference type="KEGG" id="kbs:EPA93_44465"/>
<dbReference type="RefSeq" id="WP_129893718.1">
    <property type="nucleotide sequence ID" value="NZ_CP035758.1"/>
</dbReference>